<evidence type="ECO:0000313" key="2">
    <source>
        <dbReference type="EMBL" id="SUO95310.1"/>
    </source>
</evidence>
<keyword evidence="3" id="KW-1185">Reference proteome</keyword>
<reference evidence="2 3" key="1">
    <citation type="submission" date="2018-06" db="EMBL/GenBank/DDBJ databases">
        <authorList>
            <consortium name="Pathogen Informatics"/>
            <person name="Doyle S."/>
        </authorList>
    </citation>
    <scope>NUCLEOTIDE SEQUENCE [LARGE SCALE GENOMIC DNA]</scope>
    <source>
        <strain evidence="2 3">NCTC13337</strain>
    </source>
</reference>
<dbReference type="InterPro" id="IPR002559">
    <property type="entry name" value="Transposase_11"/>
</dbReference>
<dbReference type="Pfam" id="PF01609">
    <property type="entry name" value="DDE_Tnp_1"/>
    <property type="match status" value="1"/>
</dbReference>
<dbReference type="PANTHER" id="PTHR35604">
    <property type="entry name" value="TRANSPOSASE INSH FOR INSERTION SEQUENCE ELEMENT IS5A-RELATED"/>
    <property type="match status" value="1"/>
</dbReference>
<evidence type="ECO:0000259" key="1">
    <source>
        <dbReference type="Pfam" id="PF01609"/>
    </source>
</evidence>
<accession>A0A380MRT6</accession>
<dbReference type="EMBL" id="UHIC01000001">
    <property type="protein sequence ID" value="SUO95310.1"/>
    <property type="molecule type" value="Genomic_DNA"/>
</dbReference>
<proteinExistence type="predicted"/>
<evidence type="ECO:0000313" key="3">
    <source>
        <dbReference type="Proteomes" id="UP000254601"/>
    </source>
</evidence>
<dbReference type="GO" id="GO:0006313">
    <property type="term" value="P:DNA transposition"/>
    <property type="evidence" value="ECO:0007669"/>
    <property type="project" value="InterPro"/>
</dbReference>
<protein>
    <submittedName>
        <fullName evidence="2">Transposase DDE domain</fullName>
    </submittedName>
</protein>
<dbReference type="Proteomes" id="UP000254601">
    <property type="component" value="Unassembled WGS sequence"/>
</dbReference>
<dbReference type="PANTHER" id="PTHR35604:SF2">
    <property type="entry name" value="TRANSPOSASE INSH FOR INSERTION SEQUENCE ELEMENT IS5A-RELATED"/>
    <property type="match status" value="1"/>
</dbReference>
<feature type="domain" description="Transposase IS4-like" evidence="1">
    <location>
        <begin position="7"/>
        <end position="113"/>
    </location>
</feature>
<gene>
    <name evidence="2" type="ORF">NCTC13337_01211</name>
</gene>
<dbReference type="GO" id="GO:0003677">
    <property type="term" value="F:DNA binding"/>
    <property type="evidence" value="ECO:0007669"/>
    <property type="project" value="InterPro"/>
</dbReference>
<sequence>MLPDTLGYKKYALTDQDGYIEQLHFSSANEHESQHLEALPENLNAGTTVYAGKGYSSQANRQRLREKGLKDDIMEKASRSQSLSQAQKARNKLLSKMRYVIERVFGVLYRKFSGKCAS</sequence>
<dbReference type="GO" id="GO:0004803">
    <property type="term" value="F:transposase activity"/>
    <property type="evidence" value="ECO:0007669"/>
    <property type="project" value="InterPro"/>
</dbReference>
<dbReference type="AlphaFoldDB" id="A0A380MRT6"/>
<organism evidence="2 3">
    <name type="scientific">Suttonella ornithocola</name>
    <dbReference type="NCBI Taxonomy" id="279832"/>
    <lineage>
        <taxon>Bacteria</taxon>
        <taxon>Pseudomonadati</taxon>
        <taxon>Pseudomonadota</taxon>
        <taxon>Gammaproteobacteria</taxon>
        <taxon>Cardiobacteriales</taxon>
        <taxon>Cardiobacteriaceae</taxon>
        <taxon>Suttonella</taxon>
    </lineage>
</organism>
<name>A0A380MRT6_9GAMM</name>